<proteinExistence type="predicted"/>
<dbReference type="EMBL" id="CAADRP010000902">
    <property type="protein sequence ID" value="VFU33550.1"/>
    <property type="molecule type" value="Genomic_DNA"/>
</dbReference>
<gene>
    <name evidence="1" type="ORF">SVIM_LOCUS154393</name>
</gene>
<evidence type="ECO:0000313" key="1">
    <source>
        <dbReference type="EMBL" id="VFU33550.1"/>
    </source>
</evidence>
<name>A0A6N2L285_SALVM</name>
<sequence length="123" mass="14191">MQSKACKVTACFFTELILLILVFWLLVLRLSTSSGDSTAYSYRLATNMRRNSMKWQWKAAEPNLLAKKKQVFALAERDHIRLTRISAGAAEEVNLKHENHETREMYEEYGIEHLQTDQSPGSQ</sequence>
<organism evidence="1">
    <name type="scientific">Salix viminalis</name>
    <name type="common">Common osier</name>
    <name type="synonym">Basket willow</name>
    <dbReference type="NCBI Taxonomy" id="40686"/>
    <lineage>
        <taxon>Eukaryota</taxon>
        <taxon>Viridiplantae</taxon>
        <taxon>Streptophyta</taxon>
        <taxon>Embryophyta</taxon>
        <taxon>Tracheophyta</taxon>
        <taxon>Spermatophyta</taxon>
        <taxon>Magnoliopsida</taxon>
        <taxon>eudicotyledons</taxon>
        <taxon>Gunneridae</taxon>
        <taxon>Pentapetalae</taxon>
        <taxon>rosids</taxon>
        <taxon>fabids</taxon>
        <taxon>Malpighiales</taxon>
        <taxon>Salicaceae</taxon>
        <taxon>Saliceae</taxon>
        <taxon>Salix</taxon>
    </lineage>
</organism>
<reference evidence="1" key="1">
    <citation type="submission" date="2019-03" db="EMBL/GenBank/DDBJ databases">
        <authorList>
            <person name="Mank J."/>
            <person name="Almeida P."/>
        </authorList>
    </citation>
    <scope>NUCLEOTIDE SEQUENCE</scope>
    <source>
        <strain evidence="1">78183</strain>
    </source>
</reference>
<accession>A0A6N2L285</accession>
<protein>
    <submittedName>
        <fullName evidence="1">Uncharacterized protein</fullName>
    </submittedName>
</protein>
<dbReference type="AlphaFoldDB" id="A0A6N2L285"/>